<protein>
    <submittedName>
        <fullName evidence="1">Expansin-A1</fullName>
    </submittedName>
</protein>
<name>A0A2P2KV81_RHIMU</name>
<organism evidence="1">
    <name type="scientific">Rhizophora mucronata</name>
    <name type="common">Asiatic mangrove</name>
    <dbReference type="NCBI Taxonomy" id="61149"/>
    <lineage>
        <taxon>Eukaryota</taxon>
        <taxon>Viridiplantae</taxon>
        <taxon>Streptophyta</taxon>
        <taxon>Embryophyta</taxon>
        <taxon>Tracheophyta</taxon>
        <taxon>Spermatophyta</taxon>
        <taxon>Magnoliopsida</taxon>
        <taxon>eudicotyledons</taxon>
        <taxon>Gunneridae</taxon>
        <taxon>Pentapetalae</taxon>
        <taxon>rosids</taxon>
        <taxon>fabids</taxon>
        <taxon>Malpighiales</taxon>
        <taxon>Rhizophoraceae</taxon>
        <taxon>Rhizophora</taxon>
    </lineage>
</organism>
<dbReference type="EMBL" id="GGEC01029141">
    <property type="protein sequence ID" value="MBX09625.1"/>
    <property type="molecule type" value="Transcribed_RNA"/>
</dbReference>
<dbReference type="AlphaFoldDB" id="A0A2P2KV81"/>
<sequence length="72" mass="7412">MTANGACLAQSWSQPPISALQTMLFPTMQGAGATPLCTILISPSLSSSKLPNSRLELCLCPTEGYPAGEGEA</sequence>
<evidence type="ECO:0000313" key="1">
    <source>
        <dbReference type="EMBL" id="MBX09625.1"/>
    </source>
</evidence>
<accession>A0A2P2KV81</accession>
<proteinExistence type="predicted"/>
<reference evidence="1" key="1">
    <citation type="submission" date="2018-02" db="EMBL/GenBank/DDBJ databases">
        <title>Rhizophora mucronata_Transcriptome.</title>
        <authorList>
            <person name="Meera S.P."/>
            <person name="Sreeshan A."/>
            <person name="Augustine A."/>
        </authorList>
    </citation>
    <scope>NUCLEOTIDE SEQUENCE</scope>
    <source>
        <tissue evidence="1">Leaf</tissue>
    </source>
</reference>